<organism evidence="4 5">
    <name type="scientific">Pochonia chlamydosporia 170</name>
    <dbReference type="NCBI Taxonomy" id="1380566"/>
    <lineage>
        <taxon>Eukaryota</taxon>
        <taxon>Fungi</taxon>
        <taxon>Dikarya</taxon>
        <taxon>Ascomycota</taxon>
        <taxon>Pezizomycotina</taxon>
        <taxon>Sordariomycetes</taxon>
        <taxon>Hypocreomycetidae</taxon>
        <taxon>Hypocreales</taxon>
        <taxon>Clavicipitaceae</taxon>
        <taxon>Pochonia</taxon>
    </lineage>
</organism>
<feature type="compositionally biased region" description="Basic and acidic residues" evidence="1">
    <location>
        <begin position="447"/>
        <end position="459"/>
    </location>
</feature>
<keyword evidence="3" id="KW-0732">Signal</keyword>
<evidence type="ECO:0000256" key="2">
    <source>
        <dbReference type="SAM" id="Phobius"/>
    </source>
</evidence>
<dbReference type="AlphaFoldDB" id="A0A179FYT2"/>
<feature type="compositionally biased region" description="Low complexity" evidence="1">
    <location>
        <begin position="284"/>
        <end position="299"/>
    </location>
</feature>
<name>A0A179FYT2_METCM</name>
<feature type="signal peptide" evidence="3">
    <location>
        <begin position="1"/>
        <end position="20"/>
    </location>
</feature>
<comment type="caution">
    <text evidence="4">The sequence shown here is derived from an EMBL/GenBank/DDBJ whole genome shotgun (WGS) entry which is preliminary data.</text>
</comment>
<keyword evidence="2" id="KW-0472">Membrane</keyword>
<dbReference type="RefSeq" id="XP_018146887.1">
    <property type="nucleotide sequence ID" value="XM_018282417.1"/>
</dbReference>
<dbReference type="OrthoDB" id="5431149at2759"/>
<keyword evidence="2" id="KW-1133">Transmembrane helix</keyword>
<feature type="compositionally biased region" description="Low complexity" evidence="1">
    <location>
        <begin position="248"/>
        <end position="260"/>
    </location>
</feature>
<dbReference type="EMBL" id="LSBJ02000002">
    <property type="protein sequence ID" value="OAQ70350.1"/>
    <property type="molecule type" value="Genomic_DNA"/>
</dbReference>
<proteinExistence type="predicted"/>
<protein>
    <submittedName>
        <fullName evidence="4">Uncharacterized protein</fullName>
    </submittedName>
</protein>
<evidence type="ECO:0000256" key="1">
    <source>
        <dbReference type="SAM" id="MobiDB-lite"/>
    </source>
</evidence>
<keyword evidence="5" id="KW-1185">Reference proteome</keyword>
<gene>
    <name evidence="4" type="ORF">VFPPC_02834</name>
</gene>
<dbReference type="KEGG" id="pchm:VFPPC_02834"/>
<reference evidence="4 5" key="1">
    <citation type="journal article" date="2016" name="PLoS Pathog.">
        <title>Biosynthesis of antibiotic leucinostatins in bio-control fungus Purpureocillium lilacinum and their inhibition on phytophthora revealed by genome mining.</title>
        <authorList>
            <person name="Wang G."/>
            <person name="Liu Z."/>
            <person name="Lin R."/>
            <person name="Li E."/>
            <person name="Mao Z."/>
            <person name="Ling J."/>
            <person name="Yang Y."/>
            <person name="Yin W.B."/>
            <person name="Xie B."/>
        </authorList>
    </citation>
    <scope>NUCLEOTIDE SEQUENCE [LARGE SCALE GENOMIC DNA]</scope>
    <source>
        <strain evidence="4">170</strain>
    </source>
</reference>
<evidence type="ECO:0000313" key="4">
    <source>
        <dbReference type="EMBL" id="OAQ70350.1"/>
    </source>
</evidence>
<feature type="transmembrane region" description="Helical" evidence="2">
    <location>
        <begin position="81"/>
        <end position="102"/>
    </location>
</feature>
<keyword evidence="2" id="KW-0812">Transmembrane</keyword>
<feature type="transmembrane region" description="Helical" evidence="2">
    <location>
        <begin position="37"/>
        <end position="60"/>
    </location>
</feature>
<feature type="region of interest" description="Disordered" evidence="1">
    <location>
        <begin position="342"/>
        <end position="459"/>
    </location>
</feature>
<feature type="compositionally biased region" description="Basic and acidic residues" evidence="1">
    <location>
        <begin position="408"/>
        <end position="428"/>
    </location>
</feature>
<sequence length="459" mass="50078">MTRSGFLLIVSGTLAVLATSASICLEVVSGVYAESKSKLLITCSIGAAFESVMLLVFGALGISQVLRTKVPMSWISSRPAFVCQLFGCTAAFIPSAVALGYLREWTTNDDGRLATDSRQKLFIGSAVAVSFATIFQFGFIIFHFLASRDITLGTASSFHSSEEGRKMNIKSIRYSRTFIGTNTQEMATTTIMESSLATPENLSMGPIDFLKASMSQAMRPTSSRTKLLESERRRPKSSDSMPTRKSSDTSFDSWDTSSVDAHNRQVVMEMSSPTTLKRGLETIPASPSGSRSPSRPGTPLDMELEPPRMLYRAESYSSSILSQQDLRRLTPDSSVNELHIHPLFRSDSPTPPPTASPGTSVLAAPHAGRVISRQSSMQSMRRLRSGSLPAAHSPLIRQTSFDSLKPTRLRDDGDVGRKSADPQSERKMTPPVPEWLLSPAMKASLESFKEQKQGDGEEK</sequence>
<evidence type="ECO:0000313" key="5">
    <source>
        <dbReference type="Proteomes" id="UP000078397"/>
    </source>
</evidence>
<feature type="compositionally biased region" description="Low complexity" evidence="1">
    <location>
        <begin position="372"/>
        <end position="388"/>
    </location>
</feature>
<accession>A0A179FYT2</accession>
<dbReference type="GeneID" id="28846411"/>
<feature type="region of interest" description="Disordered" evidence="1">
    <location>
        <begin position="213"/>
        <end position="303"/>
    </location>
</feature>
<dbReference type="Proteomes" id="UP000078397">
    <property type="component" value="Unassembled WGS sequence"/>
</dbReference>
<feature type="chain" id="PRO_5008102154" evidence="3">
    <location>
        <begin position="21"/>
        <end position="459"/>
    </location>
</feature>
<evidence type="ECO:0000256" key="3">
    <source>
        <dbReference type="SAM" id="SignalP"/>
    </source>
</evidence>
<feature type="transmembrane region" description="Helical" evidence="2">
    <location>
        <begin position="122"/>
        <end position="146"/>
    </location>
</feature>
<feature type="compositionally biased region" description="Polar residues" evidence="1">
    <location>
        <begin position="213"/>
        <end position="225"/>
    </location>
</feature>